<dbReference type="EMBL" id="KR057493">
    <property type="protein sequence ID" value="AKN35389.1"/>
    <property type="molecule type" value="Genomic_DNA"/>
</dbReference>
<organism evidence="4">
    <name type="scientific">Enterobacter cloacae</name>
    <dbReference type="NCBI Taxonomy" id="550"/>
    <lineage>
        <taxon>Bacteria</taxon>
        <taxon>Pseudomonadati</taxon>
        <taxon>Pseudomonadota</taxon>
        <taxon>Gammaproteobacteria</taxon>
        <taxon>Enterobacterales</taxon>
        <taxon>Enterobacteriaceae</taxon>
        <taxon>Enterobacter</taxon>
        <taxon>Enterobacter cloacae complex</taxon>
    </lineage>
</organism>
<dbReference type="EMBL" id="KR057495">
    <property type="protein sequence ID" value="AKN35453.1"/>
    <property type="molecule type" value="Genomic_DNA"/>
</dbReference>
<proteinExistence type="predicted"/>
<protein>
    <submittedName>
        <fullName evidence="4">Uncharacterized protein</fullName>
    </submittedName>
</protein>
<evidence type="ECO:0000313" key="1">
    <source>
        <dbReference type="EMBL" id="AKN35356.1"/>
    </source>
</evidence>
<accession>A0A0H3ZLY9</accession>
<evidence type="ECO:0000313" key="3">
    <source>
        <dbReference type="EMBL" id="AKN35453.1"/>
    </source>
</evidence>
<dbReference type="EMBL" id="KR057492">
    <property type="protein sequence ID" value="AKN35356.1"/>
    <property type="molecule type" value="Genomic_DNA"/>
</dbReference>
<name>A0A0H3ZLY9_ENTCL</name>
<evidence type="ECO:0000313" key="2">
    <source>
        <dbReference type="EMBL" id="AKN35389.1"/>
    </source>
</evidence>
<reference evidence="4" key="1">
    <citation type="journal article" date="2017" name="Antimicrob. Agents Chemother.">
        <title>Enterobacter cloacae Complex Isolates Harboring blaNMC-A or blaIMI-Type Class A Carbapenemase Genes on Novel Chromosomal Integrative Elements and Plasmids.</title>
        <authorList>
            <person name="Boyd D.A."/>
            <person name="Mataseje L.F."/>
            <person name="Davidson R."/>
            <person name="Delport J.A."/>
            <person name="Fuller J."/>
            <person name="Hoang L."/>
            <person name="Lefebvre B."/>
            <person name="Levett P.N."/>
            <person name="Roscoe D.L."/>
            <person name="Willey B.M."/>
            <person name="Mulvey M.R."/>
        </authorList>
    </citation>
    <scope>NUCLEOTIDE SEQUENCE</scope>
    <source>
        <strain evidence="1">N10-3276</strain>
        <strain evidence="2">N11-1141</strain>
        <strain evidence="3">N12-1562</strain>
        <strain evidence="4">N12-1563</strain>
    </source>
</reference>
<dbReference type="AlphaFoldDB" id="A0A0H3ZLY9"/>
<sequence>MIIRVCLIILMHYQLVVLQRGQSLIVELLEESNVCPIGIDSVSHECR</sequence>
<dbReference type="EMBL" id="KR057496">
    <property type="protein sequence ID" value="AKN35487.1"/>
    <property type="molecule type" value="Genomic_DNA"/>
</dbReference>
<evidence type="ECO:0000313" key="4">
    <source>
        <dbReference type="EMBL" id="AKN35487.1"/>
    </source>
</evidence>